<feature type="region of interest" description="Disordered" evidence="1">
    <location>
        <begin position="27"/>
        <end position="52"/>
    </location>
</feature>
<proteinExistence type="predicted"/>
<sequence length="406" mass="45110">MRRYWELLPDKDKLRYYQRARNAVSDRFRGSTATHRQGGRDAGSRAAGERFDSTERFHHLPADQQYRVLKDMLVALQRRLTAPDYRNFIRNYMSNFRRAAEHLYRRQRHAKHSGGVLRATNELWQRQLSVVPRRLLYSSVKEAQKSSGVAGRCRRATLRRQRDALYRGLVCDLIDGRPVHFSAADDDAEDSGASSSQSAMLSETLAGLAAIEKEETAMDRLAGGDGVDTTEDKTETAPAECERRRRVDAIETELRCGSLAGYVRMHLGGATAVDVPEIVNTYVEKRVLNDSRSAAMSSLTSHDVDAFFSAASVAPFADAGSDCATGSVAVADLVLAQVQAALYRALAGLDGCCSLGDPSCMLNDLLVLETMRRRDVECRFQRLLRHYDDNDDGGSAARQYKCGVAT</sequence>
<evidence type="ECO:0000313" key="2">
    <source>
        <dbReference type="EMBL" id="KAK2193631.1"/>
    </source>
</evidence>
<reference evidence="2" key="1">
    <citation type="journal article" date="2023" name="Mol. Biol. Evol.">
        <title>Third-Generation Sequencing Reveals the Adaptive Role of the Epigenome in Three Deep-Sea Polychaetes.</title>
        <authorList>
            <person name="Perez M."/>
            <person name="Aroh O."/>
            <person name="Sun Y."/>
            <person name="Lan Y."/>
            <person name="Juniper S.K."/>
            <person name="Young C.R."/>
            <person name="Angers B."/>
            <person name="Qian P.Y."/>
        </authorList>
    </citation>
    <scope>NUCLEOTIDE SEQUENCE</scope>
    <source>
        <strain evidence="2">R07B-5</strain>
    </source>
</reference>
<accession>A0AAD9ULC5</accession>
<protein>
    <submittedName>
        <fullName evidence="2">Uncharacterized protein</fullName>
    </submittedName>
</protein>
<gene>
    <name evidence="2" type="ORF">NP493_11g13004</name>
</gene>
<dbReference type="EMBL" id="JAODUO010000010">
    <property type="protein sequence ID" value="KAK2193631.1"/>
    <property type="molecule type" value="Genomic_DNA"/>
</dbReference>
<dbReference type="Proteomes" id="UP001209878">
    <property type="component" value="Unassembled WGS sequence"/>
</dbReference>
<keyword evidence="3" id="KW-1185">Reference proteome</keyword>
<feature type="compositionally biased region" description="Basic and acidic residues" evidence="1">
    <location>
        <begin position="38"/>
        <end position="52"/>
    </location>
</feature>
<evidence type="ECO:0000313" key="3">
    <source>
        <dbReference type="Proteomes" id="UP001209878"/>
    </source>
</evidence>
<dbReference type="AlphaFoldDB" id="A0AAD9ULC5"/>
<evidence type="ECO:0000256" key="1">
    <source>
        <dbReference type="SAM" id="MobiDB-lite"/>
    </source>
</evidence>
<name>A0AAD9ULC5_RIDPI</name>
<organism evidence="2 3">
    <name type="scientific">Ridgeia piscesae</name>
    <name type="common">Tubeworm</name>
    <dbReference type="NCBI Taxonomy" id="27915"/>
    <lineage>
        <taxon>Eukaryota</taxon>
        <taxon>Metazoa</taxon>
        <taxon>Spiralia</taxon>
        <taxon>Lophotrochozoa</taxon>
        <taxon>Annelida</taxon>
        <taxon>Polychaeta</taxon>
        <taxon>Sedentaria</taxon>
        <taxon>Canalipalpata</taxon>
        <taxon>Sabellida</taxon>
        <taxon>Siboglinidae</taxon>
        <taxon>Ridgeia</taxon>
    </lineage>
</organism>
<comment type="caution">
    <text evidence="2">The sequence shown here is derived from an EMBL/GenBank/DDBJ whole genome shotgun (WGS) entry which is preliminary data.</text>
</comment>